<gene>
    <name evidence="2" type="ORF">FG385_20290</name>
</gene>
<keyword evidence="1" id="KW-0472">Membrane</keyword>
<evidence type="ECO:0000256" key="1">
    <source>
        <dbReference type="SAM" id="Phobius"/>
    </source>
</evidence>
<sequence length="66" mass="7471">MSDNKSGKNVVEWLFRACVLVLGTTIALNVAIMYLQPVLPWLLGGFALALLVWLTVAIVRWQRSKW</sequence>
<dbReference type="EMBL" id="VDFW01000018">
    <property type="protein sequence ID" value="TNC23706.1"/>
    <property type="molecule type" value="Genomic_DNA"/>
</dbReference>
<proteinExistence type="predicted"/>
<organism evidence="2 3">
    <name type="scientific">Amycolatopsis alkalitolerans</name>
    <dbReference type="NCBI Taxonomy" id="2547244"/>
    <lineage>
        <taxon>Bacteria</taxon>
        <taxon>Bacillati</taxon>
        <taxon>Actinomycetota</taxon>
        <taxon>Actinomycetes</taxon>
        <taxon>Pseudonocardiales</taxon>
        <taxon>Pseudonocardiaceae</taxon>
        <taxon>Amycolatopsis</taxon>
    </lineage>
</organism>
<feature type="transmembrane region" description="Helical" evidence="1">
    <location>
        <begin position="13"/>
        <end position="35"/>
    </location>
</feature>
<keyword evidence="3" id="KW-1185">Reference proteome</keyword>
<feature type="transmembrane region" description="Helical" evidence="1">
    <location>
        <begin position="41"/>
        <end position="61"/>
    </location>
</feature>
<name>A0A5C4LZX2_9PSEU</name>
<evidence type="ECO:0000313" key="2">
    <source>
        <dbReference type="EMBL" id="TNC23706.1"/>
    </source>
</evidence>
<protein>
    <submittedName>
        <fullName evidence="2">Uncharacterized protein</fullName>
    </submittedName>
</protein>
<keyword evidence="1" id="KW-0812">Transmembrane</keyword>
<dbReference type="Proteomes" id="UP000305546">
    <property type="component" value="Unassembled WGS sequence"/>
</dbReference>
<dbReference type="RefSeq" id="WP_139098346.1">
    <property type="nucleotide sequence ID" value="NZ_VDFW01000018.1"/>
</dbReference>
<keyword evidence="1" id="KW-1133">Transmembrane helix</keyword>
<dbReference type="AlphaFoldDB" id="A0A5C4LZX2"/>
<comment type="caution">
    <text evidence="2">The sequence shown here is derived from an EMBL/GenBank/DDBJ whole genome shotgun (WGS) entry which is preliminary data.</text>
</comment>
<accession>A0A5C4LZX2</accession>
<evidence type="ECO:0000313" key="3">
    <source>
        <dbReference type="Proteomes" id="UP000305546"/>
    </source>
</evidence>
<reference evidence="2 3" key="1">
    <citation type="submission" date="2019-06" db="EMBL/GenBank/DDBJ databases">
        <title>Amycolatopsis alkalitolerans sp. nov., isolated from Gastrodia elata Blume.</title>
        <authorList>
            <person name="Narsing Rao M.P."/>
            <person name="Li W.J."/>
        </authorList>
    </citation>
    <scope>NUCLEOTIDE SEQUENCE [LARGE SCALE GENOMIC DNA]</scope>
    <source>
        <strain evidence="2 3">SYSUP0005</strain>
    </source>
</reference>
<dbReference type="OrthoDB" id="3698947at2"/>